<dbReference type="InterPro" id="IPR007936">
    <property type="entry name" value="VapE-like_dom"/>
</dbReference>
<dbReference type="PANTHER" id="PTHR34985">
    <property type="entry name" value="SLR0554 PROTEIN"/>
    <property type="match status" value="1"/>
</dbReference>
<dbReference type="Proteomes" id="UP000036403">
    <property type="component" value="Unassembled WGS sequence"/>
</dbReference>
<reference evidence="2 3" key="1">
    <citation type="submission" date="2015-04" db="EMBL/GenBank/DDBJ databases">
        <title>Lasius niger genome sequencing.</title>
        <authorList>
            <person name="Konorov E.A."/>
            <person name="Nikitin M.A."/>
            <person name="Kirill M.V."/>
            <person name="Chang P."/>
        </authorList>
    </citation>
    <scope>NUCLEOTIDE SEQUENCE [LARGE SCALE GENOMIC DNA]</scope>
    <source>
        <tissue evidence="2">Whole</tissue>
    </source>
</reference>
<evidence type="ECO:0000313" key="2">
    <source>
        <dbReference type="EMBL" id="KMQ97353.1"/>
    </source>
</evidence>
<dbReference type="PANTHER" id="PTHR34985:SF1">
    <property type="entry name" value="SLR0554 PROTEIN"/>
    <property type="match status" value="1"/>
</dbReference>
<dbReference type="AlphaFoldDB" id="A0A0J7L464"/>
<protein>
    <submittedName>
        <fullName evidence="2">Virulence-associated e family protein</fullName>
    </submittedName>
</protein>
<comment type="caution">
    <text evidence="2">The sequence shown here is derived from an EMBL/GenBank/DDBJ whole genome shotgun (WGS) entry which is preliminary data.</text>
</comment>
<dbReference type="PaxDb" id="67767-A0A0J7L464"/>
<accession>A0A0J7L464</accession>
<keyword evidence="3" id="KW-1185">Reference proteome</keyword>
<sequence length="718" mass="80995">MKLYGASLLQWQRWRTLAAQDLLPIVTDPSAIPDYDPRKDGKMPSFMQAGRFTGLSGWPSYVRTTEDLDRWSADRRLSIGVQCRNLRFIDLDIPDEAAAVKVQDFVGDQLDAELPLRYRDGTGSSALVYRIADSPAVLGKGVIRLANSGGKIEFLGDGQQILVDGYHPRGVIKWDALPAGAESIPVFAMQKIADLFAALAARFGDAAAAKNWRYDKAALIRDSSVKPGEDAFAAYLHEQGLVLDTAEDGKLYIECPFCKELDGTTEVSKTSAVYMPEGYNGVATGGWRCMKERHDSTLTDLQAKVGYLSTMFPAIDEQGAKDVYTANSRPRFEVAKNGRIQPHLKNIIDAFRWDAGIGYKVYYDSFLDTVLLLDHGTGGTKVMQDEDIMRLREALIIKGFDPSVGDAEVRRVVHYVAKDNQLDSALDWAQQFDWDKRDRFTEFTEKCLQIETTAYHRAVAEYIWTALAGRVLEPGIQADMVPVFVGAQGQQKTKLIRTLVPHEQMFQEISLIGLAFREAELARQLRGVLTVEWSELKGINTSEAEVIKSWVTRKKETWTPKYKEYATDALRRFVVFGTSNHHQFLTDPTGSRRYLPVTITTNGIDLDWLDRNRDQLWAQGVAQFRRSGIAWQQAQALAVEHNSRYVKWDVWRHPVQQWLAAQAANGVLAHSMTRLLAETVGLTAARQKPVDVYRMRDLMHMLGWRENENGLWFSNDLV</sequence>
<dbReference type="EMBL" id="LBMM01000859">
    <property type="protein sequence ID" value="KMQ97353.1"/>
    <property type="molecule type" value="Genomic_DNA"/>
</dbReference>
<proteinExistence type="predicted"/>
<feature type="domain" description="Virulence-associated protein E-like" evidence="1">
    <location>
        <begin position="430"/>
        <end position="645"/>
    </location>
</feature>
<dbReference type="Pfam" id="PF05272">
    <property type="entry name" value="VapE-like_dom"/>
    <property type="match status" value="1"/>
</dbReference>
<evidence type="ECO:0000313" key="3">
    <source>
        <dbReference type="Proteomes" id="UP000036403"/>
    </source>
</evidence>
<evidence type="ECO:0000259" key="1">
    <source>
        <dbReference type="Pfam" id="PF05272"/>
    </source>
</evidence>
<gene>
    <name evidence="2" type="ORF">RF55_2326</name>
</gene>
<name>A0A0J7L464_LASNI</name>
<dbReference type="OrthoDB" id="10644714at2759"/>
<organism evidence="2 3">
    <name type="scientific">Lasius niger</name>
    <name type="common">Black garden ant</name>
    <dbReference type="NCBI Taxonomy" id="67767"/>
    <lineage>
        <taxon>Eukaryota</taxon>
        <taxon>Metazoa</taxon>
        <taxon>Ecdysozoa</taxon>
        <taxon>Arthropoda</taxon>
        <taxon>Hexapoda</taxon>
        <taxon>Insecta</taxon>
        <taxon>Pterygota</taxon>
        <taxon>Neoptera</taxon>
        <taxon>Endopterygota</taxon>
        <taxon>Hymenoptera</taxon>
        <taxon>Apocrita</taxon>
        <taxon>Aculeata</taxon>
        <taxon>Formicoidea</taxon>
        <taxon>Formicidae</taxon>
        <taxon>Formicinae</taxon>
        <taxon>Lasius</taxon>
        <taxon>Lasius</taxon>
    </lineage>
</organism>